<keyword evidence="7 9" id="KW-0496">Mitochondrion</keyword>
<keyword evidence="6" id="KW-1133">Transmembrane helix</keyword>
<organism evidence="10">
    <name type="scientific">Timema cristinae</name>
    <name type="common">Walking stick</name>
    <dbReference type="NCBI Taxonomy" id="61476"/>
    <lineage>
        <taxon>Eukaryota</taxon>
        <taxon>Metazoa</taxon>
        <taxon>Ecdysozoa</taxon>
        <taxon>Arthropoda</taxon>
        <taxon>Hexapoda</taxon>
        <taxon>Insecta</taxon>
        <taxon>Pterygota</taxon>
        <taxon>Neoptera</taxon>
        <taxon>Polyneoptera</taxon>
        <taxon>Phasmatodea</taxon>
        <taxon>Timematodea</taxon>
        <taxon>Timematoidea</taxon>
        <taxon>Timematidae</taxon>
        <taxon>Timema</taxon>
    </lineage>
</organism>
<evidence type="ECO:0000256" key="4">
    <source>
        <dbReference type="ARBA" id="ARBA00022692"/>
    </source>
</evidence>
<dbReference type="InterPro" id="IPR005336">
    <property type="entry name" value="MPC"/>
</dbReference>
<dbReference type="AlphaFoldDB" id="A0A7R9DD83"/>
<evidence type="ECO:0000256" key="6">
    <source>
        <dbReference type="ARBA" id="ARBA00022989"/>
    </source>
</evidence>
<dbReference type="GO" id="GO:0006850">
    <property type="term" value="P:pyruvate import into mitochondria"/>
    <property type="evidence" value="ECO:0007669"/>
    <property type="project" value="InterPro"/>
</dbReference>
<comment type="function">
    <text evidence="9">Mediates the uptake of pyruvate into mitochondria.</text>
</comment>
<proteinExistence type="inferred from homology"/>
<evidence type="ECO:0000256" key="2">
    <source>
        <dbReference type="ARBA" id="ARBA00006416"/>
    </source>
</evidence>
<keyword evidence="5 9" id="KW-0999">Mitochondrion inner membrane</keyword>
<protein>
    <recommendedName>
        <fullName evidence="9">Mitochondrial pyruvate carrier</fullName>
    </recommendedName>
</protein>
<keyword evidence="3 9" id="KW-0813">Transport</keyword>
<evidence type="ECO:0000313" key="10">
    <source>
        <dbReference type="EMBL" id="CAD7412567.1"/>
    </source>
</evidence>
<name>A0A7R9DD83_TIMCR</name>
<comment type="subcellular location">
    <subcellularLocation>
        <location evidence="1 9">Mitochondrion inner membrane</location>
        <topology evidence="1 9">Multi-pass membrane protein</topology>
    </subcellularLocation>
</comment>
<dbReference type="Pfam" id="PF03650">
    <property type="entry name" value="MPC"/>
    <property type="match status" value="1"/>
</dbReference>
<evidence type="ECO:0000256" key="8">
    <source>
        <dbReference type="ARBA" id="ARBA00023136"/>
    </source>
</evidence>
<gene>
    <name evidence="10" type="ORF">TCEB3V08_LOCUS11435</name>
</gene>
<dbReference type="GO" id="GO:0005743">
    <property type="term" value="C:mitochondrial inner membrane"/>
    <property type="evidence" value="ECO:0007669"/>
    <property type="project" value="UniProtKB-SubCell"/>
</dbReference>
<evidence type="ECO:0000256" key="1">
    <source>
        <dbReference type="ARBA" id="ARBA00004448"/>
    </source>
</evidence>
<reference evidence="10" key="1">
    <citation type="submission" date="2020-11" db="EMBL/GenBank/DDBJ databases">
        <authorList>
            <person name="Tran Van P."/>
        </authorList>
    </citation>
    <scope>NUCLEOTIDE SEQUENCE</scope>
</reference>
<evidence type="ECO:0000256" key="5">
    <source>
        <dbReference type="ARBA" id="ARBA00022792"/>
    </source>
</evidence>
<keyword evidence="4" id="KW-0812">Transmembrane</keyword>
<sequence length="193" mass="21634">MASLVLTDSSQLTTDGFEKLPDQIMYPYTEPDDLQKHGLVLAGIGDLNRPVQELSVAQSASLATTGIIWSRYCLVIIPKNWSLCSVNVFVAATGLYSLARALHLQELRDMPTKPPEIIGWLRPWVWKLAPVNDTVYGQVVSVTFRTTLPPVAYSNLEPGPVLTKHVKQEFNLKTDSDWRNLMKNNALLQQQPF</sequence>
<dbReference type="EMBL" id="OC322998">
    <property type="protein sequence ID" value="CAD7412567.1"/>
    <property type="molecule type" value="Genomic_DNA"/>
</dbReference>
<accession>A0A7R9DD83</accession>
<comment type="similarity">
    <text evidence="2 9">Belongs to the mitochondrial pyruvate carrier (MPC) (TC 2.A.105) family.</text>
</comment>
<evidence type="ECO:0000256" key="3">
    <source>
        <dbReference type="ARBA" id="ARBA00022448"/>
    </source>
</evidence>
<keyword evidence="8" id="KW-0472">Membrane</keyword>
<evidence type="ECO:0000256" key="7">
    <source>
        <dbReference type="ARBA" id="ARBA00023128"/>
    </source>
</evidence>
<evidence type="ECO:0000256" key="9">
    <source>
        <dbReference type="RuleBase" id="RU363100"/>
    </source>
</evidence>